<proteinExistence type="predicted"/>
<keyword evidence="1" id="KW-0732">Signal</keyword>
<keyword evidence="3" id="KW-1185">Reference proteome</keyword>
<sequence>MAPIYTPMLFFSCLVEMCGLLSFLAAPPKSVALDIELSPKSQKQLAKRSGSSCWHSVSIFIDTRVCVYNRQKGKGRNENEEDTDES</sequence>
<evidence type="ECO:0000256" key="1">
    <source>
        <dbReference type="SAM" id="SignalP"/>
    </source>
</evidence>
<evidence type="ECO:0000313" key="3">
    <source>
        <dbReference type="Proteomes" id="UP001234178"/>
    </source>
</evidence>
<feature type="signal peptide" evidence="1">
    <location>
        <begin position="1"/>
        <end position="32"/>
    </location>
</feature>
<accession>A0ABR0A3C4</accession>
<reference evidence="2 3" key="1">
    <citation type="journal article" date="2023" name="Nucleic Acids Res.">
        <title>The hologenome of Daphnia magna reveals possible DNA methylation and microbiome-mediated evolution of the host genome.</title>
        <authorList>
            <person name="Chaturvedi A."/>
            <person name="Li X."/>
            <person name="Dhandapani V."/>
            <person name="Marshall H."/>
            <person name="Kissane S."/>
            <person name="Cuenca-Cambronero M."/>
            <person name="Asole G."/>
            <person name="Calvet F."/>
            <person name="Ruiz-Romero M."/>
            <person name="Marangio P."/>
            <person name="Guigo R."/>
            <person name="Rago D."/>
            <person name="Mirbahai L."/>
            <person name="Eastwood N."/>
            <person name="Colbourne J.K."/>
            <person name="Zhou J."/>
            <person name="Mallon E."/>
            <person name="Orsini L."/>
        </authorList>
    </citation>
    <scope>NUCLEOTIDE SEQUENCE [LARGE SCALE GENOMIC DNA]</scope>
    <source>
        <strain evidence="2">LRV0_1</strain>
    </source>
</reference>
<feature type="chain" id="PRO_5046066361" description="Secreted protein" evidence="1">
    <location>
        <begin position="33"/>
        <end position="86"/>
    </location>
</feature>
<protein>
    <recommendedName>
        <fullName evidence="4">Secreted protein</fullName>
    </recommendedName>
</protein>
<dbReference type="Proteomes" id="UP001234178">
    <property type="component" value="Unassembled WGS sequence"/>
</dbReference>
<organism evidence="2 3">
    <name type="scientific">Daphnia magna</name>
    <dbReference type="NCBI Taxonomy" id="35525"/>
    <lineage>
        <taxon>Eukaryota</taxon>
        <taxon>Metazoa</taxon>
        <taxon>Ecdysozoa</taxon>
        <taxon>Arthropoda</taxon>
        <taxon>Crustacea</taxon>
        <taxon>Branchiopoda</taxon>
        <taxon>Diplostraca</taxon>
        <taxon>Cladocera</taxon>
        <taxon>Anomopoda</taxon>
        <taxon>Daphniidae</taxon>
        <taxon>Daphnia</taxon>
    </lineage>
</organism>
<dbReference type="EMBL" id="JAOYFB010000036">
    <property type="protein sequence ID" value="KAK4019657.1"/>
    <property type="molecule type" value="Genomic_DNA"/>
</dbReference>
<evidence type="ECO:0000313" key="2">
    <source>
        <dbReference type="EMBL" id="KAK4019657.1"/>
    </source>
</evidence>
<name>A0ABR0A3C4_9CRUS</name>
<gene>
    <name evidence="2" type="ORF">OUZ56_001670</name>
</gene>
<comment type="caution">
    <text evidence="2">The sequence shown here is derived from an EMBL/GenBank/DDBJ whole genome shotgun (WGS) entry which is preliminary data.</text>
</comment>
<evidence type="ECO:0008006" key="4">
    <source>
        <dbReference type="Google" id="ProtNLM"/>
    </source>
</evidence>